<dbReference type="RefSeq" id="WP_051719780.1">
    <property type="nucleotide sequence ID" value="NZ_JMIH01000013.1"/>
</dbReference>
<evidence type="ECO:0000259" key="1">
    <source>
        <dbReference type="PROSITE" id="PS52015"/>
    </source>
</evidence>
<dbReference type="PANTHER" id="PTHR33446">
    <property type="entry name" value="PROTEIN TONB-RELATED"/>
    <property type="match status" value="1"/>
</dbReference>
<keyword evidence="3" id="KW-1185">Reference proteome</keyword>
<dbReference type="Proteomes" id="UP000027821">
    <property type="component" value="Unassembled WGS sequence"/>
</dbReference>
<organism evidence="2 3">
    <name type="scientific">Anditalea andensis</name>
    <dbReference type="NCBI Taxonomy" id="1048983"/>
    <lineage>
        <taxon>Bacteria</taxon>
        <taxon>Pseudomonadati</taxon>
        <taxon>Bacteroidota</taxon>
        <taxon>Cytophagia</taxon>
        <taxon>Cytophagales</taxon>
        <taxon>Cytophagaceae</taxon>
        <taxon>Anditalea</taxon>
    </lineage>
</organism>
<gene>
    <name evidence="2" type="ORF">EL17_01725</name>
</gene>
<dbReference type="GO" id="GO:0031992">
    <property type="term" value="F:energy transducer activity"/>
    <property type="evidence" value="ECO:0007669"/>
    <property type="project" value="TreeGrafter"/>
</dbReference>
<reference evidence="2 3" key="1">
    <citation type="submission" date="2014-04" db="EMBL/GenBank/DDBJ databases">
        <title>Characterization and application of a salt tolerant electro-active bacterium.</title>
        <authorList>
            <person name="Yang L."/>
            <person name="Wei S."/>
            <person name="Tay Q.X.M."/>
        </authorList>
    </citation>
    <scope>NUCLEOTIDE SEQUENCE [LARGE SCALE GENOMIC DNA]</scope>
    <source>
        <strain evidence="2 3">LY1</strain>
    </source>
</reference>
<dbReference type="SUPFAM" id="SSF74653">
    <property type="entry name" value="TolA/TonB C-terminal domain"/>
    <property type="match status" value="1"/>
</dbReference>
<comment type="caution">
    <text evidence="2">The sequence shown here is derived from an EMBL/GenBank/DDBJ whole genome shotgun (WGS) entry which is preliminary data.</text>
</comment>
<protein>
    <recommendedName>
        <fullName evidence="1">TonB C-terminal domain-containing protein</fullName>
    </recommendedName>
</protein>
<dbReference type="EMBL" id="JMIH01000013">
    <property type="protein sequence ID" value="KEO75285.1"/>
    <property type="molecule type" value="Genomic_DNA"/>
</dbReference>
<feature type="domain" description="TonB C-terminal" evidence="1">
    <location>
        <begin position="158"/>
        <end position="250"/>
    </location>
</feature>
<sequence length="250" mass="29031">MKRSSIILTRFYFSIILFTVISPLSAQEIIYLNKYKVPIKDVKAYEPVYFKVTTEDYGKSVAKTYCMDSTLIHEKHTLKSAVDKEVTVYDADYYGTGNIRRLLELVDDNKTFVQEYYENETLKSKKLLLSEEVIEEAYFDEEGKSRSKIEEEQPVPFGGMEGWNKYLAKNLKYPKEARKRGEQGIAYLFFKVDEEGKMQDVAIINPETISPHLAAEAIRVLTAYPYLWVPAKVDGKAKNVEMRFPLHFRL</sequence>
<dbReference type="STRING" id="1048983.EL17_01725"/>
<evidence type="ECO:0000313" key="3">
    <source>
        <dbReference type="Proteomes" id="UP000027821"/>
    </source>
</evidence>
<dbReference type="PANTHER" id="PTHR33446:SF2">
    <property type="entry name" value="PROTEIN TONB"/>
    <property type="match status" value="1"/>
</dbReference>
<dbReference type="eggNOG" id="COG0810">
    <property type="taxonomic scope" value="Bacteria"/>
</dbReference>
<dbReference type="Pfam" id="PF03544">
    <property type="entry name" value="TonB_C"/>
    <property type="match status" value="1"/>
</dbReference>
<dbReference type="InterPro" id="IPR051045">
    <property type="entry name" value="TonB-dependent_transducer"/>
</dbReference>
<dbReference type="InterPro" id="IPR037682">
    <property type="entry name" value="TonB_C"/>
</dbReference>
<dbReference type="PROSITE" id="PS52015">
    <property type="entry name" value="TONB_CTD"/>
    <property type="match status" value="1"/>
</dbReference>
<dbReference type="OrthoDB" id="9812355at2"/>
<name>A0A074L477_9BACT</name>
<dbReference type="GO" id="GO:0055085">
    <property type="term" value="P:transmembrane transport"/>
    <property type="evidence" value="ECO:0007669"/>
    <property type="project" value="InterPro"/>
</dbReference>
<evidence type="ECO:0000313" key="2">
    <source>
        <dbReference type="EMBL" id="KEO75285.1"/>
    </source>
</evidence>
<dbReference type="AlphaFoldDB" id="A0A074L477"/>
<dbReference type="GO" id="GO:0098797">
    <property type="term" value="C:plasma membrane protein complex"/>
    <property type="evidence" value="ECO:0007669"/>
    <property type="project" value="TreeGrafter"/>
</dbReference>
<dbReference type="Gene3D" id="3.30.1150.10">
    <property type="match status" value="1"/>
</dbReference>
<accession>A0A074L477</accession>
<proteinExistence type="predicted"/>